<feature type="domain" description="Hydantoinase A/oxoprolinase" evidence="1">
    <location>
        <begin position="203"/>
        <end position="487"/>
    </location>
</feature>
<keyword evidence="4" id="KW-1185">Reference proteome</keyword>
<organism evidence="3 4">
    <name type="scientific">Kaistia hirudinis</name>
    <dbReference type="NCBI Taxonomy" id="1293440"/>
    <lineage>
        <taxon>Bacteria</taxon>
        <taxon>Pseudomonadati</taxon>
        <taxon>Pseudomonadota</taxon>
        <taxon>Alphaproteobacteria</taxon>
        <taxon>Hyphomicrobiales</taxon>
        <taxon>Kaistiaceae</taxon>
        <taxon>Kaistia</taxon>
    </lineage>
</organism>
<reference evidence="3 4" key="1">
    <citation type="submission" date="2020-08" db="EMBL/GenBank/DDBJ databases">
        <title>Genomic Encyclopedia of Type Strains, Phase IV (KMG-IV): sequencing the most valuable type-strain genomes for metagenomic binning, comparative biology and taxonomic classification.</title>
        <authorList>
            <person name="Goeker M."/>
        </authorList>
    </citation>
    <scope>NUCLEOTIDE SEQUENCE [LARGE SCALE GENOMIC DNA]</scope>
    <source>
        <strain evidence="3 4">DSM 25966</strain>
    </source>
</reference>
<gene>
    <name evidence="3" type="ORF">GGR25_004862</name>
</gene>
<dbReference type="InterPro" id="IPR043129">
    <property type="entry name" value="ATPase_NBD"/>
</dbReference>
<dbReference type="Proteomes" id="UP000553963">
    <property type="component" value="Unassembled WGS sequence"/>
</dbReference>
<sequence length="678" mass="71636">MSRYKLAIDIGGTFIDVVLFDAEKKLLRAFKLPTTPHDPAEGVVAAVGKLGVPAEAISDFVHGTTLGLNAILERKGAKVGIITNAGFRDIFEIGRGALDFVNMYRFDYCPPPPIVERRNIAGVGGRMDFEGNAVEPLDGAAVVAAAKALFEVEGCEAIAISFLHSYANSAHEREAVELIRAQHPDGIVSAGALLANEYREYERTSTAVLDAYIKPVLKNYLGRVSAGIEAKGFAGQKFVMNSSGGALTFSLAEAEPIATVLSGPAGGVSGALHVARETGRRNVLSVDVGGTSLDACLIVDFEPTDVFEARIENLPILQPIYDLRTLGAGGGSIAWIDNKLLRVGPESAGAVPGPACYGRGGTQATVTDAAVILGYIDTGNFMGGAMNVAQDLAANAIRETIADPLGISVEEAARSIFSVLISRTASSIKEMMLERGLDPAEFSMLGFGGCGPLLGPMLQNELEMAELVIPPLPSVFSAWGMLASDLSFSDSVSVLATISDASLTRLAAVAEDLKTRSTAELAAKVGRAIDPAVAFTTRIRFIGQEHTLSVPYAISDTPAALFERFSQLHLDRFGHSFDSEAEIVSLMVKLVVTAEKPDLATRIGTSMDLADSAPHRMFDQASGAHVDCLKMNRNALEAGQSYPGPLLVVDEGSSLAIHGNQTLIVDPYGMLSVRRVEA</sequence>
<dbReference type="PANTHER" id="PTHR11365">
    <property type="entry name" value="5-OXOPROLINASE RELATED"/>
    <property type="match status" value="1"/>
</dbReference>
<name>A0A840AVY2_9HYPH</name>
<dbReference type="GO" id="GO:0006749">
    <property type="term" value="P:glutathione metabolic process"/>
    <property type="evidence" value="ECO:0007669"/>
    <property type="project" value="TreeGrafter"/>
</dbReference>
<dbReference type="InterPro" id="IPR002821">
    <property type="entry name" value="Hydantoinase_A"/>
</dbReference>
<dbReference type="EMBL" id="JACIDS010000008">
    <property type="protein sequence ID" value="MBB3933784.1"/>
    <property type="molecule type" value="Genomic_DNA"/>
</dbReference>
<dbReference type="GO" id="GO:0017168">
    <property type="term" value="F:5-oxoprolinase (ATP-hydrolyzing) activity"/>
    <property type="evidence" value="ECO:0007669"/>
    <property type="project" value="TreeGrafter"/>
</dbReference>
<evidence type="ECO:0000313" key="4">
    <source>
        <dbReference type="Proteomes" id="UP000553963"/>
    </source>
</evidence>
<feature type="domain" description="Hydantoinase/oxoprolinase N-terminal" evidence="2">
    <location>
        <begin position="6"/>
        <end position="181"/>
    </location>
</feature>
<dbReference type="SUPFAM" id="SSF53067">
    <property type="entry name" value="Actin-like ATPase domain"/>
    <property type="match status" value="1"/>
</dbReference>
<dbReference type="InterPro" id="IPR008040">
    <property type="entry name" value="Hydant_A_N"/>
</dbReference>
<dbReference type="EC" id="3.5.2.14" evidence="3"/>
<comment type="caution">
    <text evidence="3">The sequence shown here is derived from an EMBL/GenBank/DDBJ whole genome shotgun (WGS) entry which is preliminary data.</text>
</comment>
<keyword evidence="3" id="KW-0378">Hydrolase</keyword>
<accession>A0A840AVY2</accession>
<dbReference type="Gene3D" id="3.30.420.40">
    <property type="match status" value="1"/>
</dbReference>
<dbReference type="RefSeq" id="WP_183401440.1">
    <property type="nucleotide sequence ID" value="NZ_JACIDS010000008.1"/>
</dbReference>
<dbReference type="AlphaFoldDB" id="A0A840AVY2"/>
<dbReference type="Pfam" id="PF05378">
    <property type="entry name" value="Hydant_A_N"/>
    <property type="match status" value="1"/>
</dbReference>
<evidence type="ECO:0000259" key="1">
    <source>
        <dbReference type="Pfam" id="PF01968"/>
    </source>
</evidence>
<protein>
    <submittedName>
        <fullName evidence="3">N-methylhydantoinase A</fullName>
        <ecNumber evidence="3">3.5.2.14</ecNumber>
    </submittedName>
</protein>
<dbReference type="GO" id="GO:0047423">
    <property type="term" value="F:N-methylhydantoinase (ATP-hydrolyzing) activity"/>
    <property type="evidence" value="ECO:0007669"/>
    <property type="project" value="UniProtKB-EC"/>
</dbReference>
<proteinExistence type="predicted"/>
<evidence type="ECO:0000313" key="3">
    <source>
        <dbReference type="EMBL" id="MBB3933784.1"/>
    </source>
</evidence>
<dbReference type="InterPro" id="IPR045079">
    <property type="entry name" value="Oxoprolinase-like"/>
</dbReference>
<dbReference type="PANTHER" id="PTHR11365:SF23">
    <property type="entry name" value="HYPOTHETICAL 5-OXOPROLINASE (EUROFUNG)-RELATED"/>
    <property type="match status" value="1"/>
</dbReference>
<evidence type="ECO:0000259" key="2">
    <source>
        <dbReference type="Pfam" id="PF05378"/>
    </source>
</evidence>
<dbReference type="GO" id="GO:0005829">
    <property type="term" value="C:cytosol"/>
    <property type="evidence" value="ECO:0007669"/>
    <property type="project" value="TreeGrafter"/>
</dbReference>
<dbReference type="Pfam" id="PF01968">
    <property type="entry name" value="Hydantoinase_A"/>
    <property type="match status" value="1"/>
</dbReference>